<evidence type="ECO:0000313" key="2">
    <source>
        <dbReference type="EMBL" id="MDP9765434.1"/>
    </source>
</evidence>
<dbReference type="EMBL" id="JAURUR010000011">
    <property type="protein sequence ID" value="MDP9765434.1"/>
    <property type="molecule type" value="Genomic_DNA"/>
</dbReference>
<proteinExistence type="predicted"/>
<sequence>MRTATLAALLSLSMASAAPLLGTTGSFATTEFCRVYGCELTGKDVLGPGLSEWRYTVRGQFPVDMNTAPEVITIIRQNNRIISANWVTGAQDGVLYPNGYNTKMIAQLVGTLTGKAPSQEVLGQLNEGCGPKKPVKTVPWNGAARLSCLQTPEFANAWRFSFHVHLP</sequence>
<feature type="chain" id="PRO_5047218002" evidence="1">
    <location>
        <begin position="18"/>
        <end position="167"/>
    </location>
</feature>
<feature type="signal peptide" evidence="1">
    <location>
        <begin position="1"/>
        <end position="17"/>
    </location>
</feature>
<keyword evidence="3" id="KW-1185">Reference proteome</keyword>
<keyword evidence="1" id="KW-0732">Signal</keyword>
<evidence type="ECO:0000256" key="1">
    <source>
        <dbReference type="SAM" id="SignalP"/>
    </source>
</evidence>
<organism evidence="2 3">
    <name type="scientific">Deinococcus enclensis</name>
    <dbReference type="NCBI Taxonomy" id="1049582"/>
    <lineage>
        <taxon>Bacteria</taxon>
        <taxon>Thermotogati</taxon>
        <taxon>Deinococcota</taxon>
        <taxon>Deinococci</taxon>
        <taxon>Deinococcales</taxon>
        <taxon>Deinococcaceae</taxon>
        <taxon>Deinococcus</taxon>
    </lineage>
</organism>
<protein>
    <submittedName>
        <fullName evidence="2">Uncharacterized protein</fullName>
    </submittedName>
</protein>
<dbReference type="Proteomes" id="UP001232163">
    <property type="component" value="Unassembled WGS sequence"/>
</dbReference>
<comment type="caution">
    <text evidence="2">The sequence shown here is derived from an EMBL/GenBank/DDBJ whole genome shotgun (WGS) entry which is preliminary data.</text>
</comment>
<accession>A0ABT9MGV1</accession>
<reference evidence="2 3" key="1">
    <citation type="submission" date="2023-07" db="EMBL/GenBank/DDBJ databases">
        <title>Genomic Encyclopedia of Type Strains, Phase IV (KMG-IV): sequencing the most valuable type-strain genomes for metagenomic binning, comparative biology and taxonomic classification.</title>
        <authorList>
            <person name="Goeker M."/>
        </authorList>
    </citation>
    <scope>NUCLEOTIDE SEQUENCE [LARGE SCALE GENOMIC DNA]</scope>
    <source>
        <strain evidence="2 3">NIO-1023</strain>
    </source>
</reference>
<name>A0ABT9MGV1_9DEIO</name>
<gene>
    <name evidence="2" type="ORF">QO006_002885</name>
</gene>
<evidence type="ECO:0000313" key="3">
    <source>
        <dbReference type="Proteomes" id="UP001232163"/>
    </source>
</evidence>
<dbReference type="RefSeq" id="WP_307467460.1">
    <property type="nucleotide sequence ID" value="NZ_JAURUR010000011.1"/>
</dbReference>